<reference evidence="1 2" key="1">
    <citation type="journal article" date="2014" name="BMC Genomics">
        <title>Comparison of environmental and isolate Sulfobacillus genomes reveals diverse carbon, sulfur, nitrogen, and hydrogen metabolisms.</title>
        <authorList>
            <person name="Justice N.B."/>
            <person name="Norman A."/>
            <person name="Brown C.T."/>
            <person name="Singh A."/>
            <person name="Thomas B.C."/>
            <person name="Banfield J.F."/>
        </authorList>
    </citation>
    <scope>NUCLEOTIDE SEQUENCE [LARGE SCALE GENOMIC DNA]</scope>
    <source>
        <strain evidence="1">AMDSBA4</strain>
    </source>
</reference>
<evidence type="ECO:0000313" key="1">
    <source>
        <dbReference type="EMBL" id="PSR32320.1"/>
    </source>
</evidence>
<gene>
    <name evidence="1" type="ORF">C7B46_14605</name>
</gene>
<comment type="caution">
    <text evidence="1">The sequence shown here is derived from an EMBL/GenBank/DDBJ whole genome shotgun (WGS) entry which is preliminary data.</text>
</comment>
<dbReference type="Proteomes" id="UP000242972">
    <property type="component" value="Unassembled WGS sequence"/>
</dbReference>
<name>A0A2T2XCW3_9FIRM</name>
<sequence>GGGKILAADGREGFVECALIPFDLHHIMRLFLLHQVAGRVLLRMESVDGDDVPLSTENVSTAEDVSDTSGGAVRGLPRRRIIINCTCYLPFCGPSVL</sequence>
<accession>A0A2T2XCW3</accession>
<feature type="non-terminal residue" evidence="1">
    <location>
        <position position="1"/>
    </location>
</feature>
<dbReference type="EMBL" id="PXYW01000044">
    <property type="protein sequence ID" value="PSR32320.1"/>
    <property type="molecule type" value="Genomic_DNA"/>
</dbReference>
<organism evidence="1 2">
    <name type="scientific">Sulfobacillus benefaciens</name>
    <dbReference type="NCBI Taxonomy" id="453960"/>
    <lineage>
        <taxon>Bacteria</taxon>
        <taxon>Bacillati</taxon>
        <taxon>Bacillota</taxon>
        <taxon>Clostridia</taxon>
        <taxon>Eubacteriales</taxon>
        <taxon>Clostridiales Family XVII. Incertae Sedis</taxon>
        <taxon>Sulfobacillus</taxon>
    </lineage>
</organism>
<evidence type="ECO:0000313" key="2">
    <source>
        <dbReference type="Proteomes" id="UP000242972"/>
    </source>
</evidence>
<protein>
    <submittedName>
        <fullName evidence="1">Uncharacterized protein</fullName>
    </submittedName>
</protein>
<dbReference type="AlphaFoldDB" id="A0A2T2XCW3"/>
<proteinExistence type="predicted"/>